<accession>A0ABU8FF44</accession>
<dbReference type="Pfam" id="PF03372">
    <property type="entry name" value="Exo_endo_phos"/>
    <property type="match status" value="1"/>
</dbReference>
<dbReference type="PANTHER" id="PTHR15822">
    <property type="entry name" value="TRAF AND TNF RECEPTOR-ASSOCIATED PROTEIN"/>
    <property type="match status" value="1"/>
</dbReference>
<dbReference type="Gene3D" id="3.60.10.10">
    <property type="entry name" value="Endonuclease/exonuclease/phosphatase"/>
    <property type="match status" value="1"/>
</dbReference>
<evidence type="ECO:0000256" key="3">
    <source>
        <dbReference type="ARBA" id="ARBA00022722"/>
    </source>
</evidence>
<evidence type="ECO:0000256" key="5">
    <source>
        <dbReference type="ARBA" id="ARBA00022763"/>
    </source>
</evidence>
<gene>
    <name evidence="10" type="ORF">WAZ07_08225</name>
</gene>
<comment type="cofactor">
    <cofactor evidence="1">
        <name>Mn(2+)</name>
        <dbReference type="ChEBI" id="CHEBI:29035"/>
    </cofactor>
</comment>
<protein>
    <submittedName>
        <fullName evidence="10">Endonuclease/exonuclease/phosphatase family protein</fullName>
    </submittedName>
</protein>
<dbReference type="GO" id="GO:0004519">
    <property type="term" value="F:endonuclease activity"/>
    <property type="evidence" value="ECO:0007669"/>
    <property type="project" value="UniProtKB-KW"/>
</dbReference>
<keyword evidence="6" id="KW-0378">Hydrolase</keyword>
<name>A0ABU8FF44_9BACI</name>
<dbReference type="InterPro" id="IPR036691">
    <property type="entry name" value="Endo/exonu/phosph_ase_sf"/>
</dbReference>
<keyword evidence="8" id="KW-0234">DNA repair</keyword>
<reference evidence="10 11" key="1">
    <citation type="submission" date="2024-01" db="EMBL/GenBank/DDBJ databases">
        <title>Seven novel Bacillus-like species.</title>
        <authorList>
            <person name="Liu G."/>
        </authorList>
    </citation>
    <scope>NUCLEOTIDE SEQUENCE [LARGE SCALE GENOMIC DNA]</scope>
    <source>
        <strain evidence="10 11">FJAT-51639</strain>
    </source>
</reference>
<organism evidence="10 11">
    <name type="scientific">Bacillus bruguierae</name>
    <dbReference type="NCBI Taxonomy" id="3127667"/>
    <lineage>
        <taxon>Bacteria</taxon>
        <taxon>Bacillati</taxon>
        <taxon>Bacillota</taxon>
        <taxon>Bacilli</taxon>
        <taxon>Bacillales</taxon>
        <taxon>Bacillaceae</taxon>
        <taxon>Bacillus</taxon>
    </lineage>
</organism>
<sequence>MKKIFKVLLLLVALVGGSVAVFLAYIMITDEKPVSVLKLNVENKNDKVLKQGDTFTATTFNVGYAGLDKDQDFFMDGGEGSRSSSKEQTEKNLNNMLSFLQKEDSDFILLQEVDTKSSRSFDVNEYAVFKNGLKNYESSFGYNYHAQWVPVPITNPMGYTNSGMSSFSKYKIDTATRFQLPGKEPWPKQLFDLDRAIVEHKIPVSNGKYLRLVNLHLSAYDKGGKIRRQQVDYLKEYMNEHYKNGDYVILGGDWNQLVSDVQLKDPKFQKVWPEWLVQLPKDFTDGGFQWAVDPNVWTVRDDVKKYVEGENFVTIIDGFLVSPNVEIVNVHGNDLKFENSDHNPVSAVFKLK</sequence>
<dbReference type="InterPro" id="IPR005135">
    <property type="entry name" value="Endo/exonuclease/phosphatase"/>
</dbReference>
<evidence type="ECO:0000313" key="11">
    <source>
        <dbReference type="Proteomes" id="UP001372526"/>
    </source>
</evidence>
<proteinExistence type="predicted"/>
<evidence type="ECO:0000256" key="6">
    <source>
        <dbReference type="ARBA" id="ARBA00022801"/>
    </source>
</evidence>
<evidence type="ECO:0000256" key="2">
    <source>
        <dbReference type="ARBA" id="ARBA00001946"/>
    </source>
</evidence>
<dbReference type="EMBL" id="JBAWSX010000003">
    <property type="protein sequence ID" value="MEI4801312.1"/>
    <property type="molecule type" value="Genomic_DNA"/>
</dbReference>
<keyword evidence="5" id="KW-0227">DNA damage</keyword>
<evidence type="ECO:0000256" key="7">
    <source>
        <dbReference type="ARBA" id="ARBA00022842"/>
    </source>
</evidence>
<dbReference type="InterPro" id="IPR051547">
    <property type="entry name" value="TDP2-like"/>
</dbReference>
<evidence type="ECO:0000259" key="9">
    <source>
        <dbReference type="Pfam" id="PF03372"/>
    </source>
</evidence>
<evidence type="ECO:0000256" key="8">
    <source>
        <dbReference type="ARBA" id="ARBA00023204"/>
    </source>
</evidence>
<evidence type="ECO:0000256" key="1">
    <source>
        <dbReference type="ARBA" id="ARBA00001936"/>
    </source>
</evidence>
<keyword evidence="10" id="KW-0255">Endonuclease</keyword>
<comment type="caution">
    <text evidence="10">The sequence shown here is derived from an EMBL/GenBank/DDBJ whole genome shotgun (WGS) entry which is preliminary data.</text>
</comment>
<keyword evidence="7" id="KW-0460">Magnesium</keyword>
<dbReference type="Proteomes" id="UP001372526">
    <property type="component" value="Unassembled WGS sequence"/>
</dbReference>
<keyword evidence="11" id="KW-1185">Reference proteome</keyword>
<evidence type="ECO:0000256" key="4">
    <source>
        <dbReference type="ARBA" id="ARBA00022723"/>
    </source>
</evidence>
<feature type="domain" description="Endonuclease/exonuclease/phosphatase" evidence="9">
    <location>
        <begin position="59"/>
        <end position="342"/>
    </location>
</feature>
<dbReference type="SUPFAM" id="SSF56219">
    <property type="entry name" value="DNase I-like"/>
    <property type="match status" value="1"/>
</dbReference>
<dbReference type="PANTHER" id="PTHR15822:SF4">
    <property type="entry name" value="TYROSYL-DNA PHOSPHODIESTERASE 2"/>
    <property type="match status" value="1"/>
</dbReference>
<keyword evidence="3" id="KW-0540">Nuclease</keyword>
<dbReference type="RefSeq" id="WP_336472037.1">
    <property type="nucleotide sequence ID" value="NZ_JBAWSX010000003.1"/>
</dbReference>
<keyword evidence="4" id="KW-0479">Metal-binding</keyword>
<evidence type="ECO:0000313" key="10">
    <source>
        <dbReference type="EMBL" id="MEI4801312.1"/>
    </source>
</evidence>
<comment type="cofactor">
    <cofactor evidence="2">
        <name>Mg(2+)</name>
        <dbReference type="ChEBI" id="CHEBI:18420"/>
    </cofactor>
</comment>